<sequence length="165" mass="17557">MWSRPVSRRLSRLSRPVRAAAVLCGAALTAALAGGCAEHGGLYVEGPALRPTRISGPVYVADALASPLQKPAVIGLTDDVAMSSLRWKDWGGPTARATGRLSGTWCLPGCSREPYDATLTLSGVERQDAAAYYRRATVEPVRPEALPPAAVNVQFQGIRLMVPEF</sequence>
<dbReference type="RefSeq" id="WP_189176906.1">
    <property type="nucleotide sequence ID" value="NZ_BMNG01000018.1"/>
</dbReference>
<comment type="caution">
    <text evidence="2">The sequence shown here is derived from an EMBL/GenBank/DDBJ whole genome shotgun (WGS) entry which is preliminary data.</text>
</comment>
<evidence type="ECO:0000256" key="1">
    <source>
        <dbReference type="SAM" id="SignalP"/>
    </source>
</evidence>
<reference evidence="3" key="1">
    <citation type="journal article" date="2019" name="Int. J. Syst. Evol. Microbiol.">
        <title>The Global Catalogue of Microorganisms (GCM) 10K type strain sequencing project: providing services to taxonomists for standard genome sequencing and annotation.</title>
        <authorList>
            <consortium name="The Broad Institute Genomics Platform"/>
            <consortium name="The Broad Institute Genome Sequencing Center for Infectious Disease"/>
            <person name="Wu L."/>
            <person name="Ma J."/>
        </authorList>
    </citation>
    <scope>NUCLEOTIDE SEQUENCE [LARGE SCALE GENOMIC DNA]</scope>
    <source>
        <strain evidence="3">CGMCC 4.7349</strain>
    </source>
</reference>
<feature type="signal peptide" evidence="1">
    <location>
        <begin position="1"/>
        <end position="19"/>
    </location>
</feature>
<evidence type="ECO:0000313" key="3">
    <source>
        <dbReference type="Proteomes" id="UP000656881"/>
    </source>
</evidence>
<dbReference type="Proteomes" id="UP000656881">
    <property type="component" value="Unassembled WGS sequence"/>
</dbReference>
<gene>
    <name evidence="2" type="ORF">GCM10012286_68590</name>
</gene>
<keyword evidence="3" id="KW-1185">Reference proteome</keyword>
<proteinExistence type="predicted"/>
<name>A0ABQ2MPN2_9ACTN</name>
<dbReference type="EMBL" id="BMNG01000018">
    <property type="protein sequence ID" value="GGO55750.1"/>
    <property type="molecule type" value="Genomic_DNA"/>
</dbReference>
<keyword evidence="1" id="KW-0732">Signal</keyword>
<evidence type="ECO:0000313" key="2">
    <source>
        <dbReference type="EMBL" id="GGO55750.1"/>
    </source>
</evidence>
<protein>
    <recommendedName>
        <fullName evidence="4">Lipoprotein</fullName>
    </recommendedName>
</protein>
<evidence type="ECO:0008006" key="4">
    <source>
        <dbReference type="Google" id="ProtNLM"/>
    </source>
</evidence>
<accession>A0ABQ2MPN2</accession>
<organism evidence="2 3">
    <name type="scientific">Streptomyces lasiicapitis</name>
    <dbReference type="NCBI Taxonomy" id="1923961"/>
    <lineage>
        <taxon>Bacteria</taxon>
        <taxon>Bacillati</taxon>
        <taxon>Actinomycetota</taxon>
        <taxon>Actinomycetes</taxon>
        <taxon>Kitasatosporales</taxon>
        <taxon>Streptomycetaceae</taxon>
        <taxon>Streptomyces</taxon>
    </lineage>
</organism>
<feature type="chain" id="PRO_5045990843" description="Lipoprotein" evidence="1">
    <location>
        <begin position="20"/>
        <end position="165"/>
    </location>
</feature>